<dbReference type="Gene3D" id="1.20.120.1630">
    <property type="match status" value="1"/>
</dbReference>
<keyword evidence="2 5" id="KW-0812">Transmembrane</keyword>
<feature type="transmembrane region" description="Helical" evidence="5">
    <location>
        <begin position="7"/>
        <end position="27"/>
    </location>
</feature>
<gene>
    <name evidence="6" type="ORF">CLV72_1011081</name>
</gene>
<dbReference type="PANTHER" id="PTHR43847:SF1">
    <property type="entry name" value="BLL3993 PROTEIN"/>
    <property type="match status" value="1"/>
</dbReference>
<dbReference type="InterPro" id="IPR007318">
    <property type="entry name" value="Phopholipid_MeTrfase"/>
</dbReference>
<dbReference type="GO" id="GO:0012505">
    <property type="term" value="C:endomembrane system"/>
    <property type="evidence" value="ECO:0007669"/>
    <property type="project" value="UniProtKB-SubCell"/>
</dbReference>
<name>A0A2T0QEY0_9ACTN</name>
<comment type="caution">
    <text evidence="6">The sequence shown here is derived from an EMBL/GenBank/DDBJ whole genome shotgun (WGS) entry which is preliminary data.</text>
</comment>
<organism evidence="6 7">
    <name type="scientific">Allonocardiopsis opalescens</name>
    <dbReference type="NCBI Taxonomy" id="1144618"/>
    <lineage>
        <taxon>Bacteria</taxon>
        <taxon>Bacillati</taxon>
        <taxon>Actinomycetota</taxon>
        <taxon>Actinomycetes</taxon>
        <taxon>Streptosporangiales</taxon>
        <taxon>Allonocardiopsis</taxon>
    </lineage>
</organism>
<feature type="transmembrane region" description="Helical" evidence="5">
    <location>
        <begin position="33"/>
        <end position="54"/>
    </location>
</feature>
<evidence type="ECO:0000313" key="7">
    <source>
        <dbReference type="Proteomes" id="UP000237846"/>
    </source>
</evidence>
<feature type="transmembrane region" description="Helical" evidence="5">
    <location>
        <begin position="109"/>
        <end position="129"/>
    </location>
</feature>
<evidence type="ECO:0000313" key="6">
    <source>
        <dbReference type="EMBL" id="PRY02479.1"/>
    </source>
</evidence>
<dbReference type="EMBL" id="PVZC01000001">
    <property type="protein sequence ID" value="PRY02479.1"/>
    <property type="molecule type" value="Genomic_DNA"/>
</dbReference>
<keyword evidence="3 5" id="KW-1133">Transmembrane helix</keyword>
<dbReference type="Pfam" id="PF04191">
    <property type="entry name" value="PEMT"/>
    <property type="match status" value="1"/>
</dbReference>
<evidence type="ECO:0000256" key="4">
    <source>
        <dbReference type="ARBA" id="ARBA00023136"/>
    </source>
</evidence>
<proteinExistence type="predicted"/>
<dbReference type="OrthoDB" id="9789029at2"/>
<dbReference type="AlphaFoldDB" id="A0A2T0QEY0"/>
<dbReference type="GO" id="GO:0032259">
    <property type="term" value="P:methylation"/>
    <property type="evidence" value="ECO:0007669"/>
    <property type="project" value="UniProtKB-KW"/>
</dbReference>
<dbReference type="GO" id="GO:0008168">
    <property type="term" value="F:methyltransferase activity"/>
    <property type="evidence" value="ECO:0007669"/>
    <property type="project" value="UniProtKB-KW"/>
</dbReference>
<sequence>MGGLYARAAAGLVFMLALMGALLFPLAGTLGYWQAWALLAVYGVGSLAMTVYLARRDPALLERRTAIGPMGEKRAGQRALMYVVSLAFLALLAVSALDHRFAWSAVPPYLSVAADVLAAAGLLIIFRVFRENGFSSTSVEVADGQRVISSGPYAVVRHPMYSGALLFVLAIPVALGSWWGLLAFVPLAATLVWRTLDEEQLLRRELAGYTEYTRGVRYRLLPRVW</sequence>
<evidence type="ECO:0000256" key="3">
    <source>
        <dbReference type="ARBA" id="ARBA00022989"/>
    </source>
</evidence>
<dbReference type="RefSeq" id="WP_106240139.1">
    <property type="nucleotide sequence ID" value="NZ_PVZC01000001.1"/>
</dbReference>
<keyword evidence="6" id="KW-0808">Transferase</keyword>
<evidence type="ECO:0000256" key="1">
    <source>
        <dbReference type="ARBA" id="ARBA00004127"/>
    </source>
</evidence>
<protein>
    <submittedName>
        <fullName evidence="6">Protein-S-isoprenylcysteine O-methyltransferase Ste14</fullName>
    </submittedName>
</protein>
<evidence type="ECO:0000256" key="2">
    <source>
        <dbReference type="ARBA" id="ARBA00022692"/>
    </source>
</evidence>
<evidence type="ECO:0000256" key="5">
    <source>
        <dbReference type="SAM" id="Phobius"/>
    </source>
</evidence>
<feature type="transmembrane region" description="Helical" evidence="5">
    <location>
        <begin position="79"/>
        <end position="97"/>
    </location>
</feature>
<keyword evidence="4 5" id="KW-0472">Membrane</keyword>
<dbReference type="InterPro" id="IPR052527">
    <property type="entry name" value="Metal_cation-efflux_comp"/>
</dbReference>
<dbReference type="PANTHER" id="PTHR43847">
    <property type="entry name" value="BLL3993 PROTEIN"/>
    <property type="match status" value="1"/>
</dbReference>
<keyword evidence="6" id="KW-0489">Methyltransferase</keyword>
<feature type="transmembrane region" description="Helical" evidence="5">
    <location>
        <begin position="164"/>
        <end position="193"/>
    </location>
</feature>
<comment type="subcellular location">
    <subcellularLocation>
        <location evidence="1">Endomembrane system</location>
        <topology evidence="1">Multi-pass membrane protein</topology>
    </subcellularLocation>
</comment>
<dbReference type="Proteomes" id="UP000237846">
    <property type="component" value="Unassembled WGS sequence"/>
</dbReference>
<accession>A0A2T0QEY0</accession>
<reference evidence="6 7" key="1">
    <citation type="submission" date="2018-03" db="EMBL/GenBank/DDBJ databases">
        <title>Genomic Encyclopedia of Archaeal and Bacterial Type Strains, Phase II (KMG-II): from individual species to whole genera.</title>
        <authorList>
            <person name="Goeker M."/>
        </authorList>
    </citation>
    <scope>NUCLEOTIDE SEQUENCE [LARGE SCALE GENOMIC DNA]</scope>
    <source>
        <strain evidence="6 7">DSM 45601</strain>
    </source>
</reference>
<keyword evidence="7" id="KW-1185">Reference proteome</keyword>